<feature type="region of interest" description="Disordered" evidence="5">
    <location>
        <begin position="1"/>
        <end position="25"/>
    </location>
</feature>
<dbReference type="STRING" id="46731.A0A3M6UT99"/>
<evidence type="ECO:0000259" key="6">
    <source>
        <dbReference type="PROSITE" id="PS50888"/>
    </source>
</evidence>
<keyword evidence="8" id="KW-1185">Reference proteome</keyword>
<dbReference type="AlphaFoldDB" id="A0A3M6UT99"/>
<dbReference type="InterPro" id="IPR036638">
    <property type="entry name" value="HLH_DNA-bd_sf"/>
</dbReference>
<dbReference type="CDD" id="cd11410">
    <property type="entry name" value="bHLH_O_HES"/>
    <property type="match status" value="1"/>
</dbReference>
<accession>A0A3M6UT99</accession>
<gene>
    <name evidence="7" type="ORF">pdam_00022712</name>
</gene>
<evidence type="ECO:0000313" key="8">
    <source>
        <dbReference type="Proteomes" id="UP000275408"/>
    </source>
</evidence>
<evidence type="ECO:0000256" key="1">
    <source>
        <dbReference type="ARBA" id="ARBA00004123"/>
    </source>
</evidence>
<proteinExistence type="predicted"/>
<feature type="domain" description="BHLH" evidence="6">
    <location>
        <begin position="14"/>
        <end position="71"/>
    </location>
</feature>
<evidence type="ECO:0000256" key="4">
    <source>
        <dbReference type="ARBA" id="ARBA00023242"/>
    </source>
</evidence>
<dbReference type="Pfam" id="PF00010">
    <property type="entry name" value="HLH"/>
    <property type="match status" value="1"/>
</dbReference>
<dbReference type="SUPFAM" id="SSF47459">
    <property type="entry name" value="HLH, helix-loop-helix DNA-binding domain"/>
    <property type="match status" value="1"/>
</dbReference>
<dbReference type="GO" id="GO:0005634">
    <property type="term" value="C:nucleus"/>
    <property type="evidence" value="ECO:0007669"/>
    <property type="project" value="UniProtKB-SubCell"/>
</dbReference>
<sequence>MSRQEFHKLSCASIMSPKKPEMERKRRQRINNCLSQIKRLIPEARELEIKKGCRLEKAEILEITVKFIQRVQNEKKADKQGETTVGLEETPAIFNQSPAPTRLVFQSQFDIPREQTASPFYATPSYYFNSNECEYDIKNNSRNTLYRPVLLPTPRYFTPRCISSNIVYDSVRDGGDSFGFPTRQSAVGTVLH</sequence>
<dbReference type="Gene3D" id="4.10.280.10">
    <property type="entry name" value="Helix-loop-helix DNA-binding domain"/>
    <property type="match status" value="1"/>
</dbReference>
<dbReference type="OrthoDB" id="6085656at2759"/>
<evidence type="ECO:0000256" key="5">
    <source>
        <dbReference type="SAM" id="MobiDB-lite"/>
    </source>
</evidence>
<comment type="caution">
    <text evidence="7">The sequence shown here is derived from an EMBL/GenBank/DDBJ whole genome shotgun (WGS) entry which is preliminary data.</text>
</comment>
<evidence type="ECO:0000256" key="3">
    <source>
        <dbReference type="ARBA" id="ARBA00023163"/>
    </source>
</evidence>
<dbReference type="PANTHER" id="PTHR10985">
    <property type="entry name" value="BASIC HELIX-LOOP-HELIX TRANSCRIPTION FACTOR, HES-RELATED"/>
    <property type="match status" value="1"/>
</dbReference>
<protein>
    <recommendedName>
        <fullName evidence="6">BHLH domain-containing protein</fullName>
    </recommendedName>
</protein>
<keyword evidence="2" id="KW-0805">Transcription regulation</keyword>
<keyword evidence="4" id="KW-0539">Nucleus</keyword>
<dbReference type="PROSITE" id="PS50888">
    <property type="entry name" value="BHLH"/>
    <property type="match status" value="1"/>
</dbReference>
<dbReference type="InterPro" id="IPR050370">
    <property type="entry name" value="HES_HEY"/>
</dbReference>
<evidence type="ECO:0000256" key="2">
    <source>
        <dbReference type="ARBA" id="ARBA00023015"/>
    </source>
</evidence>
<reference evidence="7 8" key="1">
    <citation type="journal article" date="2018" name="Sci. Rep.">
        <title>Comparative analysis of the Pocillopora damicornis genome highlights role of immune system in coral evolution.</title>
        <authorList>
            <person name="Cunning R."/>
            <person name="Bay R.A."/>
            <person name="Gillette P."/>
            <person name="Baker A.C."/>
            <person name="Traylor-Knowles N."/>
        </authorList>
    </citation>
    <scope>NUCLEOTIDE SEQUENCE [LARGE SCALE GENOMIC DNA]</scope>
    <source>
        <strain evidence="7">RSMAS</strain>
        <tissue evidence="7">Whole animal</tissue>
    </source>
</reference>
<evidence type="ECO:0000313" key="7">
    <source>
        <dbReference type="EMBL" id="RMX56891.1"/>
    </source>
</evidence>
<organism evidence="7 8">
    <name type="scientific">Pocillopora damicornis</name>
    <name type="common">Cauliflower coral</name>
    <name type="synonym">Millepora damicornis</name>
    <dbReference type="NCBI Taxonomy" id="46731"/>
    <lineage>
        <taxon>Eukaryota</taxon>
        <taxon>Metazoa</taxon>
        <taxon>Cnidaria</taxon>
        <taxon>Anthozoa</taxon>
        <taxon>Hexacorallia</taxon>
        <taxon>Scleractinia</taxon>
        <taxon>Astrocoeniina</taxon>
        <taxon>Pocilloporidae</taxon>
        <taxon>Pocillopora</taxon>
    </lineage>
</organism>
<comment type="subcellular location">
    <subcellularLocation>
        <location evidence="1">Nucleus</location>
    </subcellularLocation>
</comment>
<keyword evidence="3" id="KW-0804">Transcription</keyword>
<dbReference type="EMBL" id="RCHS01000779">
    <property type="protein sequence ID" value="RMX56891.1"/>
    <property type="molecule type" value="Genomic_DNA"/>
</dbReference>
<dbReference type="Proteomes" id="UP000275408">
    <property type="component" value="Unassembled WGS sequence"/>
</dbReference>
<dbReference type="GO" id="GO:0046983">
    <property type="term" value="F:protein dimerization activity"/>
    <property type="evidence" value="ECO:0007669"/>
    <property type="project" value="InterPro"/>
</dbReference>
<dbReference type="InterPro" id="IPR011598">
    <property type="entry name" value="bHLH_dom"/>
</dbReference>
<name>A0A3M6UT99_POCDA</name>
<dbReference type="SMART" id="SM00353">
    <property type="entry name" value="HLH"/>
    <property type="match status" value="1"/>
</dbReference>